<name>A0A813XY15_9BILA</name>
<dbReference type="GO" id="GO:0015421">
    <property type="term" value="F:ABC-type oligopeptide transporter activity"/>
    <property type="evidence" value="ECO:0007669"/>
    <property type="project" value="TreeGrafter"/>
</dbReference>
<dbReference type="InterPro" id="IPR027417">
    <property type="entry name" value="P-loop_NTPase"/>
</dbReference>
<dbReference type="InterPro" id="IPR017871">
    <property type="entry name" value="ABC_transporter-like_CS"/>
</dbReference>
<dbReference type="PROSITE" id="PS00211">
    <property type="entry name" value="ABC_TRANSPORTER_1"/>
    <property type="match status" value="1"/>
</dbReference>
<feature type="domain" description="ABC transporter" evidence="1">
    <location>
        <begin position="110"/>
        <end position="345"/>
    </location>
</feature>
<dbReference type="Pfam" id="PF00005">
    <property type="entry name" value="ABC_tran"/>
    <property type="match status" value="2"/>
</dbReference>
<dbReference type="GO" id="GO:0005524">
    <property type="term" value="F:ATP binding"/>
    <property type="evidence" value="ECO:0007669"/>
    <property type="project" value="InterPro"/>
</dbReference>
<dbReference type="Proteomes" id="UP000663889">
    <property type="component" value="Unassembled WGS sequence"/>
</dbReference>
<dbReference type="AlphaFoldDB" id="A0A813XY15"/>
<dbReference type="PROSITE" id="PS50893">
    <property type="entry name" value="ABC_TRANSPORTER_2"/>
    <property type="match status" value="1"/>
</dbReference>
<dbReference type="GO" id="GO:0016887">
    <property type="term" value="F:ATP hydrolysis activity"/>
    <property type="evidence" value="ECO:0007669"/>
    <property type="project" value="InterPro"/>
</dbReference>
<accession>A0A813XY15</accession>
<sequence>MILVKSLDSHDIRTLSLSWLCSQIDLGSQEPALVCDLTVAENIAYGQLSNEFTHEDIVRAAKRAHCHDFIETLPQGYNTSVSCNGIFYLSGGQKQRIAIVRALFRNPKILLLDEATSALDVHNEQLVQESLNMKRQDDLSRTVIIIAHRRSTIRSCDFIYSLDGYDIRTLSLSWLRSQIGLVSQEPALVCDLTVAENIAYGQLSNEFIHEDIVRAAKRAHCHDFIETLPQGYNTSVGRNGIFYLSGGQKQRIAIARALFRNPKILLLDEATSALDVHNEQLVQESLNMARQDDPSRTVIIIAHRLSTIQSCDFICVFDYDGCLLECGTHAELMALRNAYHRLFLDYVEGRDNS</sequence>
<evidence type="ECO:0000313" key="3">
    <source>
        <dbReference type="Proteomes" id="UP000663889"/>
    </source>
</evidence>
<dbReference type="SUPFAM" id="SSF52540">
    <property type="entry name" value="P-loop containing nucleoside triphosphate hydrolases"/>
    <property type="match status" value="2"/>
</dbReference>
<evidence type="ECO:0000259" key="1">
    <source>
        <dbReference type="PROSITE" id="PS50893"/>
    </source>
</evidence>
<dbReference type="PANTHER" id="PTHR43394:SF27">
    <property type="entry name" value="ATP-DEPENDENT TRANSLOCASE ABCB1-LIKE"/>
    <property type="match status" value="1"/>
</dbReference>
<dbReference type="GO" id="GO:0005743">
    <property type="term" value="C:mitochondrial inner membrane"/>
    <property type="evidence" value="ECO:0007669"/>
    <property type="project" value="TreeGrafter"/>
</dbReference>
<dbReference type="PANTHER" id="PTHR43394">
    <property type="entry name" value="ATP-DEPENDENT PERMEASE MDL1, MITOCHONDRIAL"/>
    <property type="match status" value="1"/>
</dbReference>
<protein>
    <recommendedName>
        <fullName evidence="1">ABC transporter domain-containing protein</fullName>
    </recommendedName>
</protein>
<comment type="caution">
    <text evidence="2">The sequence shown here is derived from an EMBL/GenBank/DDBJ whole genome shotgun (WGS) entry which is preliminary data.</text>
</comment>
<dbReference type="GO" id="GO:0090374">
    <property type="term" value="P:oligopeptide export from mitochondrion"/>
    <property type="evidence" value="ECO:0007669"/>
    <property type="project" value="TreeGrafter"/>
</dbReference>
<gene>
    <name evidence="2" type="ORF">SEV965_LOCUS4441</name>
</gene>
<dbReference type="Gene3D" id="3.40.50.300">
    <property type="entry name" value="P-loop containing nucleotide triphosphate hydrolases"/>
    <property type="match status" value="2"/>
</dbReference>
<evidence type="ECO:0000313" key="2">
    <source>
        <dbReference type="EMBL" id="CAF0877441.1"/>
    </source>
</evidence>
<reference evidence="2" key="1">
    <citation type="submission" date="2021-02" db="EMBL/GenBank/DDBJ databases">
        <authorList>
            <person name="Nowell W R."/>
        </authorList>
    </citation>
    <scope>NUCLEOTIDE SEQUENCE</scope>
</reference>
<organism evidence="2 3">
    <name type="scientific">Rotaria sordida</name>
    <dbReference type="NCBI Taxonomy" id="392033"/>
    <lineage>
        <taxon>Eukaryota</taxon>
        <taxon>Metazoa</taxon>
        <taxon>Spiralia</taxon>
        <taxon>Gnathifera</taxon>
        <taxon>Rotifera</taxon>
        <taxon>Eurotatoria</taxon>
        <taxon>Bdelloidea</taxon>
        <taxon>Philodinida</taxon>
        <taxon>Philodinidae</taxon>
        <taxon>Rotaria</taxon>
    </lineage>
</organism>
<proteinExistence type="predicted"/>
<dbReference type="InterPro" id="IPR039421">
    <property type="entry name" value="Type_1_exporter"/>
</dbReference>
<dbReference type="InterPro" id="IPR003439">
    <property type="entry name" value="ABC_transporter-like_ATP-bd"/>
</dbReference>
<dbReference type="EMBL" id="CAJNOU010000126">
    <property type="protein sequence ID" value="CAF0877441.1"/>
    <property type="molecule type" value="Genomic_DNA"/>
</dbReference>